<dbReference type="AlphaFoldDB" id="A0A6P7GER2"/>
<dbReference type="Pfam" id="PF03227">
    <property type="entry name" value="GILT"/>
    <property type="match status" value="1"/>
</dbReference>
<evidence type="ECO:0000256" key="1">
    <source>
        <dbReference type="ARBA" id="ARBA00004613"/>
    </source>
</evidence>
<keyword evidence="3" id="KW-0964">Secreted</keyword>
<dbReference type="OrthoDB" id="958254at2759"/>
<evidence type="ECO:0000256" key="5">
    <source>
        <dbReference type="ARBA" id="ARBA00023180"/>
    </source>
</evidence>
<organism evidence="9">
    <name type="scientific">Diabrotica virgifera virgifera</name>
    <name type="common">western corn rootworm</name>
    <dbReference type="NCBI Taxonomy" id="50390"/>
    <lineage>
        <taxon>Eukaryota</taxon>
        <taxon>Metazoa</taxon>
        <taxon>Ecdysozoa</taxon>
        <taxon>Arthropoda</taxon>
        <taxon>Hexapoda</taxon>
        <taxon>Insecta</taxon>
        <taxon>Pterygota</taxon>
        <taxon>Neoptera</taxon>
        <taxon>Endopterygota</taxon>
        <taxon>Coleoptera</taxon>
        <taxon>Polyphaga</taxon>
        <taxon>Cucujiformia</taxon>
        <taxon>Chrysomeloidea</taxon>
        <taxon>Chrysomelidae</taxon>
        <taxon>Galerucinae</taxon>
        <taxon>Diabroticina</taxon>
        <taxon>Diabroticites</taxon>
        <taxon>Diabrotica</taxon>
    </lineage>
</organism>
<evidence type="ECO:0000256" key="2">
    <source>
        <dbReference type="ARBA" id="ARBA00005679"/>
    </source>
</evidence>
<keyword evidence="8" id="KW-1185">Reference proteome</keyword>
<evidence type="ECO:0000313" key="7">
    <source>
        <dbReference type="EnsemblMetazoa" id="XP_050509363.1"/>
    </source>
</evidence>
<evidence type="ECO:0000313" key="9">
    <source>
        <dbReference type="RefSeq" id="XP_028148084.1"/>
    </source>
</evidence>
<evidence type="ECO:0000256" key="3">
    <source>
        <dbReference type="ARBA" id="ARBA00022525"/>
    </source>
</evidence>
<dbReference type="InterPro" id="IPR004911">
    <property type="entry name" value="Interferon-induced_GILT"/>
</dbReference>
<comment type="similarity">
    <text evidence="2">Belongs to the GILT family.</text>
</comment>
<dbReference type="Proteomes" id="UP001652700">
    <property type="component" value="Unplaced"/>
</dbReference>
<feature type="signal peptide" evidence="6">
    <location>
        <begin position="1"/>
        <end position="21"/>
    </location>
</feature>
<name>A0A6P7GER2_DIAVI</name>
<feature type="chain" id="PRO_5028155605" evidence="6">
    <location>
        <begin position="22"/>
        <end position="218"/>
    </location>
</feature>
<protein>
    <submittedName>
        <fullName evidence="9">GILT-like protein 1</fullName>
    </submittedName>
</protein>
<gene>
    <name evidence="9" type="primary">LOC114341480</name>
</gene>
<reference evidence="7" key="2">
    <citation type="submission" date="2025-05" db="UniProtKB">
        <authorList>
            <consortium name="EnsemblMetazoa"/>
        </authorList>
    </citation>
    <scope>IDENTIFICATION</scope>
</reference>
<comment type="subcellular location">
    <subcellularLocation>
        <location evidence="1">Secreted</location>
    </subcellularLocation>
</comment>
<accession>A0A6P7GER2</accession>
<evidence type="ECO:0000256" key="4">
    <source>
        <dbReference type="ARBA" id="ARBA00022729"/>
    </source>
</evidence>
<sequence>MDVSKLLLICTFLACAGLSTQTSPEVNLTIYYETYCGPSRQMIEDILIPAYAKLGDILKLNLVSYGGAMYMIHSNGSIEFKCSHGHYECFVNRIHACAINLSPPQAQLLKFIECDLRKSMFNTNDELLEFAKECADDSNLPYDDIEQCVNGSLGDEVLLSFADEQAKAIPNPYYSPDFRFFDIFESNQDIFTVEAFIQHTCSFIEGEKPTVCQKNIKL</sequence>
<dbReference type="InParanoid" id="A0A6P7GER2"/>
<dbReference type="EnsemblMetazoa" id="XM_050653406.1">
    <property type="protein sequence ID" value="XP_050509363.1"/>
    <property type="gene ID" value="LOC126886457"/>
</dbReference>
<evidence type="ECO:0000256" key="6">
    <source>
        <dbReference type="SAM" id="SignalP"/>
    </source>
</evidence>
<reference evidence="9" key="1">
    <citation type="submission" date="2025-04" db="UniProtKB">
        <authorList>
            <consortium name="RefSeq"/>
        </authorList>
    </citation>
    <scope>IDENTIFICATION</scope>
    <source>
        <tissue evidence="9">Whole insect</tissue>
    </source>
</reference>
<keyword evidence="4 6" id="KW-0732">Signal</keyword>
<evidence type="ECO:0000313" key="8">
    <source>
        <dbReference type="Proteomes" id="UP001652700"/>
    </source>
</evidence>
<dbReference type="PANTHER" id="PTHR13234">
    <property type="entry name" value="GAMMA-INTERFERON INDUCIBLE LYSOSOMAL THIOL REDUCTASE GILT"/>
    <property type="match status" value="1"/>
</dbReference>
<dbReference type="GO" id="GO:0016671">
    <property type="term" value="F:oxidoreductase activity, acting on a sulfur group of donors, disulfide as acceptor"/>
    <property type="evidence" value="ECO:0007669"/>
    <property type="project" value="InterPro"/>
</dbReference>
<dbReference type="RefSeq" id="XP_028148084.1">
    <property type="nucleotide sequence ID" value="XM_028292283.1"/>
</dbReference>
<dbReference type="GO" id="GO:0005576">
    <property type="term" value="C:extracellular region"/>
    <property type="evidence" value="ECO:0007669"/>
    <property type="project" value="UniProtKB-SubCell"/>
</dbReference>
<dbReference type="PANTHER" id="PTHR13234:SF8">
    <property type="entry name" value="GAMMA-INTERFERON-INDUCIBLE LYSOSOMAL THIOL REDUCTASE"/>
    <property type="match status" value="1"/>
</dbReference>
<keyword evidence="5" id="KW-0325">Glycoprotein</keyword>
<proteinExistence type="inferred from homology"/>